<accession>A0A0F9X6J4</accession>
<dbReference type="PANTHER" id="PTHR33376">
    <property type="match status" value="1"/>
</dbReference>
<reference evidence="3" key="1">
    <citation type="journal article" date="2015" name="Nature">
        <title>Complex archaea that bridge the gap between prokaryotes and eukaryotes.</title>
        <authorList>
            <person name="Spang A."/>
            <person name="Saw J.H."/>
            <person name="Jorgensen S.L."/>
            <person name="Zaremba-Niedzwiedzka K."/>
            <person name="Martijn J."/>
            <person name="Lind A.E."/>
            <person name="van Eijk R."/>
            <person name="Schleper C."/>
            <person name="Guy L."/>
            <person name="Ettema T.J."/>
        </authorList>
    </citation>
    <scope>NUCLEOTIDE SEQUENCE</scope>
</reference>
<feature type="region of interest" description="Disordered" evidence="2">
    <location>
        <begin position="341"/>
        <end position="365"/>
    </location>
</feature>
<keyword evidence="1" id="KW-0732">Signal</keyword>
<feature type="compositionally biased region" description="Low complexity" evidence="2">
    <location>
        <begin position="344"/>
        <end position="359"/>
    </location>
</feature>
<dbReference type="PANTHER" id="PTHR33376:SF15">
    <property type="entry name" value="BLL6794 PROTEIN"/>
    <property type="match status" value="1"/>
</dbReference>
<dbReference type="InterPro" id="IPR018389">
    <property type="entry name" value="DctP_fam"/>
</dbReference>
<proteinExistence type="predicted"/>
<evidence type="ECO:0000313" key="3">
    <source>
        <dbReference type="EMBL" id="KKN87198.1"/>
    </source>
</evidence>
<comment type="caution">
    <text evidence="3">The sequence shown here is derived from an EMBL/GenBank/DDBJ whole genome shotgun (WGS) entry which is preliminary data.</text>
</comment>
<dbReference type="EMBL" id="LAZR01000140">
    <property type="protein sequence ID" value="KKN87198.1"/>
    <property type="molecule type" value="Genomic_DNA"/>
</dbReference>
<dbReference type="Pfam" id="PF03480">
    <property type="entry name" value="DctP"/>
    <property type="match status" value="1"/>
</dbReference>
<dbReference type="InterPro" id="IPR038404">
    <property type="entry name" value="TRAP_DctP_sf"/>
</dbReference>
<protein>
    <recommendedName>
        <fullName evidence="4">C4-dicarboxylate ABC transporter</fullName>
    </recommendedName>
</protein>
<dbReference type="NCBIfam" id="NF037995">
    <property type="entry name" value="TRAP_S1"/>
    <property type="match status" value="1"/>
</dbReference>
<evidence type="ECO:0000256" key="2">
    <source>
        <dbReference type="SAM" id="MobiDB-lite"/>
    </source>
</evidence>
<name>A0A0F9X6J4_9ZZZZ</name>
<dbReference type="Gene3D" id="3.40.190.170">
    <property type="entry name" value="Bacterial extracellular solute-binding protein, family 7"/>
    <property type="match status" value="1"/>
</dbReference>
<dbReference type="CDD" id="cd13665">
    <property type="entry name" value="PBP2_TRAP_Dctp3_4"/>
    <property type="match status" value="1"/>
</dbReference>
<evidence type="ECO:0008006" key="4">
    <source>
        <dbReference type="Google" id="ProtNLM"/>
    </source>
</evidence>
<organism evidence="3">
    <name type="scientific">marine sediment metagenome</name>
    <dbReference type="NCBI Taxonomy" id="412755"/>
    <lineage>
        <taxon>unclassified sequences</taxon>
        <taxon>metagenomes</taxon>
        <taxon>ecological metagenomes</taxon>
    </lineage>
</organism>
<gene>
    <name evidence="3" type="ORF">LCGC14_0260440</name>
</gene>
<sequence length="365" mass="38989">MLKTLTRLSLAGAALAAMISGALAQEVTLRVHQFLPAQATIPDKVLKPWGEKVEAESDGRIKVEFYPSMQLGGSPPELFDQARDGVADVIWTVLGYTPGRFPKSETFELPFIMTDAVSTSKAFQAFVEKNAMDEFEDVHLLAVHTHGPGLFHTKDPINKLEDLNSMKIRGGSRIINQLLEKLGATPVGMPVPTVPESLSKGVIDGATIPWEVTLPLRIAELVKNHTGFSGDNGMYTQTFAIVMNKDSYEGLPDDLKAIIDDNSGMPLAEMAGKAMQASDKVGEAKARDAGNTVVTLDEAETARFKDASQAVIAEWVAQGEGRQQLLDDAEALIDQYTGEGAAGAGAATATPAAAEPDTAAEPEKK</sequence>
<dbReference type="GO" id="GO:0055085">
    <property type="term" value="P:transmembrane transport"/>
    <property type="evidence" value="ECO:0007669"/>
    <property type="project" value="InterPro"/>
</dbReference>
<dbReference type="AlphaFoldDB" id="A0A0F9X6J4"/>
<evidence type="ECO:0000256" key="1">
    <source>
        <dbReference type="ARBA" id="ARBA00022729"/>
    </source>
</evidence>